<evidence type="ECO:0000313" key="2">
    <source>
        <dbReference type="EMBL" id="KAJ3566087.1"/>
    </source>
</evidence>
<dbReference type="EMBL" id="JANIEX010000514">
    <property type="protein sequence ID" value="KAJ3566087.1"/>
    <property type="molecule type" value="Genomic_DNA"/>
</dbReference>
<comment type="caution">
    <text evidence="2">The sequence shown here is derived from an EMBL/GenBank/DDBJ whole genome shotgun (WGS) entry which is preliminary data.</text>
</comment>
<dbReference type="AlphaFoldDB" id="A0AAD5YUY6"/>
<evidence type="ECO:0008006" key="4">
    <source>
        <dbReference type="Google" id="ProtNLM"/>
    </source>
</evidence>
<gene>
    <name evidence="2" type="ORF">NP233_g7221</name>
</gene>
<feature type="transmembrane region" description="Helical" evidence="1">
    <location>
        <begin position="29"/>
        <end position="50"/>
    </location>
</feature>
<sequence length="570" mass="62869">MTSSPDNNKQRGSPTSFKQTEYQSTSGLILRYVVFLIMEAMFTALAWYCYSRPLLLPLYINIQLDTVKSGFIAIFTVWHTIAIACAWFICAESFSMEWAARPGLKPTDKVSTVTSGILDHILYSFTSRSTKTFRAAVCAFLGLMILRATGSSAITATDGVKTREALPIGRIATSSITPDFINPSNSTFTSRLAQTYMVVRLEQLLGDPWGYVPQPNWLIPLPAEKLNMTSRLEYETDLVKFQYSCQWQAPMFSTFLKNTVMVDNEPWAGNFLVNGSSLVEQARHGPSIIPLRPLGSSSVGNFILLLLGGNVSIPLNSSNLDIAWLDLSGKPTTYSPEMFASSLPSSPINVLAPLATMLVCDPNLQFTSGKVLLDVKTNFTMPDITVQSTNLSTSPGNIEQLAARTLFTYALFYSFAGTDPGFVSVLATFDEQPTDYINFNSVAGKMLLQFPPPPRDFSRIGALPPMDLCTINNRMDSYMLSALKVFTSGFAGDQDIHQDGSVYTTVVDAQYTLVRLALVTTIRFAILHAALFGTLAFLLAELAYLNRTQGRIPFDLAHIAPEKYRERRGA</sequence>
<reference evidence="2" key="1">
    <citation type="submission" date="2022-07" db="EMBL/GenBank/DDBJ databases">
        <title>Genome Sequence of Leucocoprinus birnbaumii.</title>
        <authorList>
            <person name="Buettner E."/>
        </authorList>
    </citation>
    <scope>NUCLEOTIDE SEQUENCE</scope>
    <source>
        <strain evidence="2">VT141</strain>
    </source>
</reference>
<organism evidence="2 3">
    <name type="scientific">Leucocoprinus birnbaumii</name>
    <dbReference type="NCBI Taxonomy" id="56174"/>
    <lineage>
        <taxon>Eukaryota</taxon>
        <taxon>Fungi</taxon>
        <taxon>Dikarya</taxon>
        <taxon>Basidiomycota</taxon>
        <taxon>Agaricomycotina</taxon>
        <taxon>Agaricomycetes</taxon>
        <taxon>Agaricomycetidae</taxon>
        <taxon>Agaricales</taxon>
        <taxon>Agaricineae</taxon>
        <taxon>Agaricaceae</taxon>
        <taxon>Leucocoprinus</taxon>
    </lineage>
</organism>
<evidence type="ECO:0000313" key="3">
    <source>
        <dbReference type="Proteomes" id="UP001213000"/>
    </source>
</evidence>
<protein>
    <recommendedName>
        <fullName evidence="4">Transmembrane protein</fullName>
    </recommendedName>
</protein>
<keyword evidence="3" id="KW-1185">Reference proteome</keyword>
<evidence type="ECO:0000256" key="1">
    <source>
        <dbReference type="SAM" id="Phobius"/>
    </source>
</evidence>
<keyword evidence="1" id="KW-0472">Membrane</keyword>
<dbReference type="Proteomes" id="UP001213000">
    <property type="component" value="Unassembled WGS sequence"/>
</dbReference>
<keyword evidence="1" id="KW-0812">Transmembrane</keyword>
<keyword evidence="1" id="KW-1133">Transmembrane helix</keyword>
<name>A0AAD5YUY6_9AGAR</name>
<proteinExistence type="predicted"/>
<accession>A0AAD5YUY6</accession>
<feature type="transmembrane region" description="Helical" evidence="1">
    <location>
        <begin position="71"/>
        <end position="89"/>
    </location>
</feature>
<feature type="transmembrane region" description="Helical" evidence="1">
    <location>
        <begin position="524"/>
        <end position="545"/>
    </location>
</feature>